<dbReference type="Gene3D" id="3.30.500.20">
    <property type="entry name" value="BH3703-like domains"/>
    <property type="match status" value="1"/>
</dbReference>
<proteinExistence type="predicted"/>
<protein>
    <submittedName>
        <fullName evidence="1">DUF600 family protein</fullName>
    </submittedName>
</protein>
<accession>A0ABS0QGN5</accession>
<evidence type="ECO:0000313" key="2">
    <source>
        <dbReference type="Proteomes" id="UP000641910"/>
    </source>
</evidence>
<gene>
    <name evidence="1" type="ORF">I8U22_06030</name>
</gene>
<keyword evidence="2" id="KW-1185">Reference proteome</keyword>
<dbReference type="InterPro" id="IPR036170">
    <property type="entry name" value="YezG-like_sf"/>
</dbReference>
<dbReference type="Proteomes" id="UP000641910">
    <property type="component" value="Unassembled WGS sequence"/>
</dbReference>
<comment type="caution">
    <text evidence="1">The sequence shown here is derived from an EMBL/GenBank/DDBJ whole genome shotgun (WGS) entry which is preliminary data.</text>
</comment>
<name>A0ABS0QGN5_THEVU</name>
<dbReference type="SUPFAM" id="SSF160424">
    <property type="entry name" value="BH3703-like"/>
    <property type="match status" value="1"/>
</dbReference>
<organism evidence="1 2">
    <name type="scientific">Thermoactinomyces vulgaris</name>
    <dbReference type="NCBI Taxonomy" id="2026"/>
    <lineage>
        <taxon>Bacteria</taxon>
        <taxon>Bacillati</taxon>
        <taxon>Bacillota</taxon>
        <taxon>Bacilli</taxon>
        <taxon>Bacillales</taxon>
        <taxon>Thermoactinomycetaceae</taxon>
        <taxon>Thermoactinomyces</taxon>
    </lineage>
</organism>
<dbReference type="RefSeq" id="WP_121874340.1">
    <property type="nucleotide sequence ID" value="NZ_JACEIS010000006.1"/>
</dbReference>
<dbReference type="EMBL" id="JAECVU010000002">
    <property type="protein sequence ID" value="MBH8588377.1"/>
    <property type="molecule type" value="Genomic_DNA"/>
</dbReference>
<dbReference type="InterPro" id="IPR006728">
    <property type="entry name" value="YezG-like"/>
</dbReference>
<dbReference type="Pfam" id="PF04634">
    <property type="entry name" value="YezG-like"/>
    <property type="match status" value="1"/>
</dbReference>
<reference evidence="1 2" key="1">
    <citation type="submission" date="2020-12" db="EMBL/GenBank/DDBJ databases">
        <title>WGS of Thermoactinomyces spp.</title>
        <authorList>
            <person name="Cheng K."/>
        </authorList>
    </citation>
    <scope>NUCLEOTIDE SEQUENCE [LARGE SCALE GENOMIC DNA]</scope>
    <source>
        <strain evidence="2">CICC 10650\ACCC 41061</strain>
    </source>
</reference>
<evidence type="ECO:0000313" key="1">
    <source>
        <dbReference type="EMBL" id="MBH8588377.1"/>
    </source>
</evidence>
<dbReference type="NCBIfam" id="TIGR01741">
    <property type="entry name" value="staph_tand_hypo"/>
    <property type="match status" value="1"/>
</dbReference>
<sequence>MDTPFEIQLEKLYQQIGETIVEMIPEEWEKVYLYGEVGDGYCYAYFYYYPKNSTSPAYFYDITEKLNVPKNEFHKLRSQLFDHLVELWETFKEHDQEPWTNLTLFLDSSGKIKIHFDYEDLSDANPLHRRIIWKYQYLGMIPEEQEDREFLEEYLKKEKEEK</sequence>